<dbReference type="Pfam" id="PF04402">
    <property type="entry name" value="SIMPL"/>
    <property type="match status" value="1"/>
</dbReference>
<protein>
    <submittedName>
        <fullName evidence="2">DUF541 domain-containing protein</fullName>
    </submittedName>
</protein>
<dbReference type="RefSeq" id="WP_120356826.1">
    <property type="nucleotide sequence ID" value="NZ_RAQO01000013.1"/>
</dbReference>
<keyword evidence="3" id="KW-1185">Reference proteome</keyword>
<sequence>MRLIVLLLCSLSSLAMAQSQTTLHTQGHAQQSFAADQAIMKCEFIQSAKQAKQAREQVDTQLDKVIERLQPIIKDSGSLRASQIGINAQYDYDDRKRSFTGYQVQRSLVVEIEDMELIVAVIDSVLEHSDAQISLINYNLNDPEQYRNALRISAIKDAKAKAELMAQEVGLNLGQPIIISDVALVSASAPNERYAMAADVAPQVAFQGESIILQESVNITYQLVSE</sequence>
<reference evidence="2 3" key="1">
    <citation type="submission" date="2018-09" db="EMBL/GenBank/DDBJ databases">
        <authorList>
            <person name="Wang Z."/>
        </authorList>
    </citation>
    <scope>NUCLEOTIDE SEQUENCE [LARGE SCALE GENOMIC DNA]</scope>
    <source>
        <strain evidence="2 3">ALS 81</strain>
    </source>
</reference>
<dbReference type="Gene3D" id="3.30.110.170">
    <property type="entry name" value="Protein of unknown function (DUF541), domain 1"/>
    <property type="match status" value="1"/>
</dbReference>
<gene>
    <name evidence="2" type="ORF">DBZ36_20370</name>
</gene>
<evidence type="ECO:0000313" key="2">
    <source>
        <dbReference type="EMBL" id="RKF12819.1"/>
    </source>
</evidence>
<feature type="chain" id="PRO_5019100429" evidence="1">
    <location>
        <begin position="18"/>
        <end position="226"/>
    </location>
</feature>
<dbReference type="InterPro" id="IPR007497">
    <property type="entry name" value="SIMPL/DUF541"/>
</dbReference>
<dbReference type="Proteomes" id="UP000286482">
    <property type="component" value="Unassembled WGS sequence"/>
</dbReference>
<dbReference type="InterPro" id="IPR052022">
    <property type="entry name" value="26kDa_periplasmic_antigen"/>
</dbReference>
<dbReference type="EMBL" id="RAQO01000013">
    <property type="protein sequence ID" value="RKF12819.1"/>
    <property type="molecule type" value="Genomic_DNA"/>
</dbReference>
<dbReference type="PANTHER" id="PTHR34387:SF1">
    <property type="entry name" value="PERIPLASMIC IMMUNOGENIC PROTEIN"/>
    <property type="match status" value="1"/>
</dbReference>
<proteinExistence type="predicted"/>
<dbReference type="Gene3D" id="3.30.70.2970">
    <property type="entry name" value="Protein of unknown function (DUF541), domain 2"/>
    <property type="match status" value="1"/>
</dbReference>
<dbReference type="GO" id="GO:0006974">
    <property type="term" value="P:DNA damage response"/>
    <property type="evidence" value="ECO:0007669"/>
    <property type="project" value="TreeGrafter"/>
</dbReference>
<accession>A0A420E6F5</accession>
<comment type="caution">
    <text evidence="2">The sequence shown here is derived from an EMBL/GenBank/DDBJ whole genome shotgun (WGS) entry which is preliminary data.</text>
</comment>
<keyword evidence="1" id="KW-0732">Signal</keyword>
<dbReference type="AlphaFoldDB" id="A0A420E6F5"/>
<evidence type="ECO:0000256" key="1">
    <source>
        <dbReference type="SAM" id="SignalP"/>
    </source>
</evidence>
<organism evidence="2 3">
    <name type="scientific">Alginatibacterium sediminis</name>
    <dbReference type="NCBI Taxonomy" id="2164068"/>
    <lineage>
        <taxon>Bacteria</taxon>
        <taxon>Pseudomonadati</taxon>
        <taxon>Pseudomonadota</taxon>
        <taxon>Gammaproteobacteria</taxon>
        <taxon>Alteromonadales</taxon>
        <taxon>Alteromonadaceae</taxon>
        <taxon>Alginatibacterium</taxon>
    </lineage>
</organism>
<name>A0A420E6F5_9ALTE</name>
<dbReference type="PANTHER" id="PTHR34387">
    <property type="entry name" value="SLR1258 PROTEIN"/>
    <property type="match status" value="1"/>
</dbReference>
<evidence type="ECO:0000313" key="3">
    <source>
        <dbReference type="Proteomes" id="UP000286482"/>
    </source>
</evidence>
<feature type="signal peptide" evidence="1">
    <location>
        <begin position="1"/>
        <end position="17"/>
    </location>
</feature>
<dbReference type="OrthoDB" id="9785192at2"/>